<dbReference type="InterPro" id="IPR006514">
    <property type="entry name" value="IRX15/GXM/AGM"/>
</dbReference>
<dbReference type="GO" id="GO:0000139">
    <property type="term" value="C:Golgi membrane"/>
    <property type="evidence" value="ECO:0007669"/>
    <property type="project" value="UniProtKB-SubCell"/>
</dbReference>
<comment type="caution">
    <text evidence="5">The sequence shown here is derived from an EMBL/GenBank/DDBJ whole genome shotgun (WGS) entry which is preliminary data.</text>
</comment>
<keyword evidence="6" id="KW-1185">Reference proteome</keyword>
<dbReference type="EMBL" id="JAATIQ010000428">
    <property type="protein sequence ID" value="KAF4356531.1"/>
    <property type="molecule type" value="Genomic_DNA"/>
</dbReference>
<accession>A0A7J6EDX7</accession>
<evidence type="ECO:0000313" key="6">
    <source>
        <dbReference type="Proteomes" id="UP000583929"/>
    </source>
</evidence>
<comment type="subcellular location">
    <subcellularLocation>
        <location evidence="1">Golgi apparatus membrane</location>
        <topology evidence="1">Single-pass membrane protein</topology>
    </subcellularLocation>
</comment>
<sequence length="88" mass="10069">MILKQGNSNPLWLLAIVSFSSKETDRQCFQKNYPSNAYDVQYATKTSEIGDLIATAKEQIKNECHPVQNLLFSNCKLGFLRKESDLRQ</sequence>
<dbReference type="Proteomes" id="UP000583929">
    <property type="component" value="Unassembled WGS sequence"/>
</dbReference>
<reference evidence="5 6" key="1">
    <citation type="journal article" date="2020" name="bioRxiv">
        <title>Sequence and annotation of 42 cannabis genomes reveals extensive copy number variation in cannabinoid synthesis and pathogen resistance genes.</title>
        <authorList>
            <person name="Mckernan K.J."/>
            <person name="Helbert Y."/>
            <person name="Kane L.T."/>
            <person name="Ebling H."/>
            <person name="Zhang L."/>
            <person name="Liu B."/>
            <person name="Eaton Z."/>
            <person name="Mclaughlin S."/>
            <person name="Kingan S."/>
            <person name="Baybayan P."/>
            <person name="Concepcion G."/>
            <person name="Jordan M."/>
            <person name="Riva A."/>
            <person name="Barbazuk W."/>
            <person name="Harkins T."/>
        </authorList>
    </citation>
    <scope>NUCLEOTIDE SEQUENCE [LARGE SCALE GENOMIC DNA]</scope>
    <source>
        <strain evidence="6">cv. Jamaican Lion 4</strain>
        <tissue evidence="5">Leaf</tissue>
    </source>
</reference>
<proteinExistence type="predicted"/>
<gene>
    <name evidence="5" type="ORF">G4B88_001079</name>
</gene>
<evidence type="ECO:0000256" key="3">
    <source>
        <dbReference type="ARBA" id="ARBA00022989"/>
    </source>
</evidence>
<keyword evidence="2" id="KW-0812">Transmembrane</keyword>
<keyword evidence="3" id="KW-1133">Transmembrane helix</keyword>
<organism evidence="5 6">
    <name type="scientific">Cannabis sativa</name>
    <name type="common">Hemp</name>
    <name type="synonym">Marijuana</name>
    <dbReference type="NCBI Taxonomy" id="3483"/>
    <lineage>
        <taxon>Eukaryota</taxon>
        <taxon>Viridiplantae</taxon>
        <taxon>Streptophyta</taxon>
        <taxon>Embryophyta</taxon>
        <taxon>Tracheophyta</taxon>
        <taxon>Spermatophyta</taxon>
        <taxon>Magnoliopsida</taxon>
        <taxon>eudicotyledons</taxon>
        <taxon>Gunneridae</taxon>
        <taxon>Pentapetalae</taxon>
        <taxon>rosids</taxon>
        <taxon>fabids</taxon>
        <taxon>Rosales</taxon>
        <taxon>Cannabaceae</taxon>
        <taxon>Cannabis</taxon>
    </lineage>
</organism>
<evidence type="ECO:0000256" key="4">
    <source>
        <dbReference type="ARBA" id="ARBA00023136"/>
    </source>
</evidence>
<dbReference type="Pfam" id="PF21729">
    <property type="entry name" value="IRX15_IRX15L_GXM"/>
    <property type="match status" value="1"/>
</dbReference>
<dbReference type="AlphaFoldDB" id="A0A7J6EDX7"/>
<evidence type="ECO:0000313" key="5">
    <source>
        <dbReference type="EMBL" id="KAF4356531.1"/>
    </source>
</evidence>
<evidence type="ECO:0000256" key="1">
    <source>
        <dbReference type="ARBA" id="ARBA00004194"/>
    </source>
</evidence>
<evidence type="ECO:0000256" key="2">
    <source>
        <dbReference type="ARBA" id="ARBA00022692"/>
    </source>
</evidence>
<protein>
    <submittedName>
        <fullName evidence="5">Uncharacterized protein</fullName>
    </submittedName>
</protein>
<keyword evidence="4" id="KW-0472">Membrane</keyword>
<name>A0A7J6EDX7_CANSA</name>
<dbReference type="GO" id="GO:0045492">
    <property type="term" value="P:xylan biosynthetic process"/>
    <property type="evidence" value="ECO:0007669"/>
    <property type="project" value="InterPro"/>
</dbReference>